<keyword evidence="1" id="KW-0812">Transmembrane</keyword>
<keyword evidence="1" id="KW-1133">Transmembrane helix</keyword>
<keyword evidence="1" id="KW-0472">Membrane</keyword>
<organism evidence="2 3">
    <name type="scientific">Colocasia esculenta</name>
    <name type="common">Wild taro</name>
    <name type="synonym">Arum esculentum</name>
    <dbReference type="NCBI Taxonomy" id="4460"/>
    <lineage>
        <taxon>Eukaryota</taxon>
        <taxon>Viridiplantae</taxon>
        <taxon>Streptophyta</taxon>
        <taxon>Embryophyta</taxon>
        <taxon>Tracheophyta</taxon>
        <taxon>Spermatophyta</taxon>
        <taxon>Magnoliopsida</taxon>
        <taxon>Liliopsida</taxon>
        <taxon>Araceae</taxon>
        <taxon>Aroideae</taxon>
        <taxon>Colocasieae</taxon>
        <taxon>Colocasia</taxon>
    </lineage>
</organism>
<dbReference type="OrthoDB" id="511315at2759"/>
<gene>
    <name evidence="2" type="ORF">Taro_044535</name>
</gene>
<evidence type="ECO:0000313" key="3">
    <source>
        <dbReference type="Proteomes" id="UP000652761"/>
    </source>
</evidence>
<protein>
    <submittedName>
        <fullName evidence="2">Uncharacterized protein</fullName>
    </submittedName>
</protein>
<dbReference type="PANTHER" id="PTHR35754">
    <property type="entry name" value="ATP SYNTHASE SUBUNIT B"/>
    <property type="match status" value="1"/>
</dbReference>
<dbReference type="Proteomes" id="UP000652761">
    <property type="component" value="Unassembled WGS sequence"/>
</dbReference>
<sequence>MFQPQLHIVVNIYQVVYSSVVNLFLNLVWIRENVLQFFSQSLVDDVCDNTLIAMSLNIDKEAIVPRVHLHLQWKAKRQVSNPHSIFMFLPILSFTESYIYQVRLNCPKHMQKTSQLSSLSLLMFSPCLQQLDIINEKSLHSSFDKMNTSGNYMHATNSTNHWVGTRYSANNLPTAFVPNAFDPLCFLLLQQGLLTKLYSFPLIKNLVVPCICAYRSLLKFSSMFCLIRIQEELETGLEYWALERKLCHALTSRKKILLEDVMRAIHLKSFDYRVLHLLLCQLRGEQDDVIENSFNVLRMFVRIYGPQMAPSMLVSSATCLRVCKYLLVILWYSLRAPLTAKVQIPFYYMAKCISEAEVKYELLLAALDSDLSSSYQRRCEEATREGGKTSGYTLGTWNIPSVIADEDAYRSRIRNSNAGGH</sequence>
<keyword evidence="3" id="KW-1185">Reference proteome</keyword>
<accession>A0A843X3F6</accession>
<feature type="transmembrane region" description="Helical" evidence="1">
    <location>
        <begin position="12"/>
        <end position="30"/>
    </location>
</feature>
<reference evidence="2" key="1">
    <citation type="submission" date="2017-07" db="EMBL/GenBank/DDBJ databases">
        <title>Taro Niue Genome Assembly and Annotation.</title>
        <authorList>
            <person name="Atibalentja N."/>
            <person name="Keating K."/>
            <person name="Fields C.J."/>
        </authorList>
    </citation>
    <scope>NUCLEOTIDE SEQUENCE</scope>
    <source>
        <strain evidence="2">Niue_2</strain>
        <tissue evidence="2">Leaf</tissue>
    </source>
</reference>
<evidence type="ECO:0000313" key="2">
    <source>
        <dbReference type="EMBL" id="MQM11624.1"/>
    </source>
</evidence>
<dbReference type="AlphaFoldDB" id="A0A843X3F6"/>
<comment type="caution">
    <text evidence="2">The sequence shown here is derived from an EMBL/GenBank/DDBJ whole genome shotgun (WGS) entry which is preliminary data.</text>
</comment>
<evidence type="ECO:0000256" key="1">
    <source>
        <dbReference type="SAM" id="Phobius"/>
    </source>
</evidence>
<dbReference type="PANTHER" id="PTHR35754:SF2">
    <property type="entry name" value="ATP SYNTHASE SUBUNIT B"/>
    <property type="match status" value="1"/>
</dbReference>
<proteinExistence type="predicted"/>
<name>A0A843X3F6_COLES</name>
<dbReference type="EMBL" id="NMUH01005039">
    <property type="protein sequence ID" value="MQM11624.1"/>
    <property type="molecule type" value="Genomic_DNA"/>
</dbReference>